<reference evidence="8 9" key="1">
    <citation type="submission" date="2014-10" db="EMBL/GenBank/DDBJ databases">
        <title>Draft genome of the hookworm Ancylostoma caninum.</title>
        <authorList>
            <person name="Mitreva M."/>
        </authorList>
    </citation>
    <scope>NUCLEOTIDE SEQUENCE [LARGE SCALE GENOMIC DNA]</scope>
    <source>
        <strain evidence="8 9">Baltimore</strain>
    </source>
</reference>
<evidence type="ECO:0000259" key="7">
    <source>
        <dbReference type="Pfam" id="PF08314"/>
    </source>
</evidence>
<evidence type="ECO:0000256" key="1">
    <source>
        <dbReference type="ARBA" id="ARBA00004240"/>
    </source>
</evidence>
<keyword evidence="3" id="KW-0256">Endoplasmic reticulum</keyword>
<evidence type="ECO:0000256" key="5">
    <source>
        <dbReference type="SAM" id="MobiDB-lite"/>
    </source>
</evidence>
<keyword evidence="4" id="KW-0653">Protein transport</keyword>
<comment type="subcellular location">
    <subcellularLocation>
        <location evidence="1">Endoplasmic reticulum</location>
    </subcellularLocation>
</comment>
<evidence type="ECO:0000256" key="4">
    <source>
        <dbReference type="ARBA" id="ARBA00022927"/>
    </source>
</evidence>
<dbReference type="OrthoDB" id="19988at2759"/>
<feature type="transmembrane region" description="Helical" evidence="6">
    <location>
        <begin position="200"/>
        <end position="222"/>
    </location>
</feature>
<dbReference type="EMBL" id="JOJR01000066">
    <property type="protein sequence ID" value="RCN47142.1"/>
    <property type="molecule type" value="Genomic_DNA"/>
</dbReference>
<feature type="domain" description="Sec39" evidence="7">
    <location>
        <begin position="596"/>
        <end position="744"/>
    </location>
</feature>
<keyword evidence="9" id="KW-1185">Reference proteome</keyword>
<dbReference type="GO" id="GO:0070939">
    <property type="term" value="C:Dsl1/NZR complex"/>
    <property type="evidence" value="ECO:0007669"/>
    <property type="project" value="TreeGrafter"/>
</dbReference>
<dbReference type="GO" id="GO:0015031">
    <property type="term" value="P:protein transport"/>
    <property type="evidence" value="ECO:0007669"/>
    <property type="project" value="UniProtKB-KW"/>
</dbReference>
<dbReference type="SUPFAM" id="SSF50978">
    <property type="entry name" value="WD40 repeat-like"/>
    <property type="match status" value="1"/>
</dbReference>
<dbReference type="InterPro" id="IPR013244">
    <property type="entry name" value="Sec39_domain"/>
</dbReference>
<proteinExistence type="predicted"/>
<evidence type="ECO:0000256" key="2">
    <source>
        <dbReference type="ARBA" id="ARBA00022448"/>
    </source>
</evidence>
<dbReference type="GO" id="GO:0006890">
    <property type="term" value="P:retrograde vesicle-mediated transport, Golgi to endoplasmic reticulum"/>
    <property type="evidence" value="ECO:0007669"/>
    <property type="project" value="InterPro"/>
</dbReference>
<keyword evidence="6" id="KW-1133">Transmembrane helix</keyword>
<accession>A0A368GRY6</accession>
<keyword evidence="6" id="KW-0812">Transmembrane</keyword>
<feature type="compositionally biased region" description="Polar residues" evidence="5">
    <location>
        <begin position="1590"/>
        <end position="1601"/>
    </location>
</feature>
<evidence type="ECO:0000256" key="3">
    <source>
        <dbReference type="ARBA" id="ARBA00022824"/>
    </source>
</evidence>
<feature type="region of interest" description="Disordered" evidence="5">
    <location>
        <begin position="1584"/>
        <end position="1609"/>
    </location>
</feature>
<dbReference type="Proteomes" id="UP000252519">
    <property type="component" value="Unassembled WGS sequence"/>
</dbReference>
<keyword evidence="2" id="KW-0813">Transport</keyword>
<dbReference type="PANTHER" id="PTHR15922:SF2">
    <property type="entry name" value="NBAS SUBUNIT OF NRZ TETHERING COMPLEX"/>
    <property type="match status" value="1"/>
</dbReference>
<evidence type="ECO:0000313" key="9">
    <source>
        <dbReference type="Proteomes" id="UP000252519"/>
    </source>
</evidence>
<keyword evidence="6" id="KW-0472">Membrane</keyword>
<comment type="caution">
    <text evidence="8">The sequence shown here is derived from an EMBL/GenBank/DDBJ whole genome shotgun (WGS) entry which is preliminary data.</text>
</comment>
<dbReference type="STRING" id="29170.A0A368GRY6"/>
<protein>
    <recommendedName>
        <fullName evidence="7">Sec39 domain-containing protein</fullName>
    </recommendedName>
</protein>
<name>A0A368GRY6_ANCCA</name>
<evidence type="ECO:0000313" key="8">
    <source>
        <dbReference type="EMBL" id="RCN47142.1"/>
    </source>
</evidence>
<dbReference type="InterPro" id="IPR036322">
    <property type="entry name" value="WD40_repeat_dom_sf"/>
</dbReference>
<dbReference type="GO" id="GO:0000149">
    <property type="term" value="F:SNARE binding"/>
    <property type="evidence" value="ECO:0007669"/>
    <property type="project" value="TreeGrafter"/>
</dbReference>
<organism evidence="8 9">
    <name type="scientific">Ancylostoma caninum</name>
    <name type="common">Dog hookworm</name>
    <dbReference type="NCBI Taxonomy" id="29170"/>
    <lineage>
        <taxon>Eukaryota</taxon>
        <taxon>Metazoa</taxon>
        <taxon>Ecdysozoa</taxon>
        <taxon>Nematoda</taxon>
        <taxon>Chromadorea</taxon>
        <taxon>Rhabditida</taxon>
        <taxon>Rhabditina</taxon>
        <taxon>Rhabditomorpha</taxon>
        <taxon>Strongyloidea</taxon>
        <taxon>Ancylostomatidae</taxon>
        <taxon>Ancylostomatinae</taxon>
        <taxon>Ancylostoma</taxon>
    </lineage>
</organism>
<evidence type="ECO:0000256" key="6">
    <source>
        <dbReference type="SAM" id="Phobius"/>
    </source>
</evidence>
<dbReference type="Pfam" id="PF08314">
    <property type="entry name" value="Sec39"/>
    <property type="match status" value="1"/>
</dbReference>
<sequence>MKKPRRRRYESEVDYTKDADENSKILLKEKYEMLKWTDTVEIKTPNLLIPTQIASYVESLPFCKITVSPSADRFALMHHNRQLDVYAIDGQNIVQESSVQVLEDEFAQYCLLEFTASGSLLLSTRSSAQIDVFDHQGGYCYDIPLEAPQNNLDLVCAISAIRTVSNTSSDEKYLDILYALQYNGTMSVFKIGRLTRYQKLWSIALDIGLAGTFCILPSYNLLLVSSHYRASSEGSLPGGLCSFRLTDNDPFVEPIRIANDQGGWLSRLPFSSASYAYLVSMSMNESSSKLAAVSSNGDFFLFDVPSTRTVFHIKYISGPRPVQAVFIEDEEVGVLFHSGELVRSSLDELKDALYSIQYTDMFTSRTTLVSPCHRELFILATDGGSDTLREVALQRTSLACRLWIFTLWSSFKNLMGIAAGDAPAPLEKATHSESLNFALLHAPTRTLQQLFERTLNERDYSRAKSLAESYDTIDVDIVLKREWRDICKSQAVTVESVDNILRQIHDKDWVIEACSSSDAPCMQVQQALVDLGNCCKTALNNKVLSVKHSLFPPGTSFPSAPLLSQVRLHHNARMLIVCEDVNEYIEVRNLSCLDAAFRFAERLDFVSLDRLIEQNYSLLVPFMLDILSHIPPSVPPNRYEHLLPEKDGKEVQLDKVLNAHLDSLFLLAGEGKEVEEAVRICNTGEHEIRTPLNEFANWARNRAELMDSEAGLPEHCVALLSISVQRGYEARAGTRSGAVLLLQVVCDYVFACWRNIPEILCRVIRSLCVFLEKDFVKYVLPAEELVRHSSAIFSLLKWSTRDSKTPAEDLKKAVSSFLLATSQNGVEVLRAFRKERGKIVDKDMAVQCLCSLELTGDNLLRAVHSVGVCPELASSLISFHSRGVKPTFKQLWDSTSDADAARRLLIRMARCGQADSVADWEALRDEVLELAESIYSELIHPDEAIDIVTREMLSDSRIPHDKHVLQLFLTLDKKAPRRTERGRLSLEKSAEVLIGKSEEMMQEASGPGDPVLMQSRSLAEAAREIAPKGAAQQLKLLETVDLAHELGSTMLPVSIKFAEPYAFLEEIVKLNGNYKQGKKCAKLAVLLGVDTPVATALSLCALSALIEHDERYLGKYIHEVIAKVSSLAPSYYDDKAFLCIQGRDLPVVHELCIRIMESSFVPEIMDEIYACALLNAPHDKLLETLDLIQNHRVARKRREHDQPEINDRLIIDPMYARPRTSQHISRPDDDACLVLRECWDIPTNELATLLTNVSSSLALCMAMSEDDCGQWTKNDYLIKYEQALRFLEPQLSEYLVENVPPSVLISHTTMSDMNATVLDRISHYGCDRERFVEDPEYRKETIIGLAMTEDEVMYADAIQLAADFKLNDWPVHFASLENALTSMSIPEAKAILKSRGHLSRLRSEPERLHKQLRASVGPLMTTNEQFVAYLSLFAEGQPERAALPVLKRILEKKRGKFFSLTNVTAVKLFTDANYLCDIIVNIPDRIILSLVDGLLAMPVGTEACEAAARILLDGNDMRPAANPAVIFALLCKDETNFIDLIASKSLSDELIYLERATLMLEAMPNADNKLIEGVRGRLAMLQTPVEDRSSSTPEPFEQQDSMVFHRRRR</sequence>
<gene>
    <name evidence="8" type="ORF">ANCCAN_06719</name>
</gene>
<dbReference type="PANTHER" id="PTHR15922">
    <property type="entry name" value="NEUROBLASTOMA-AMPLIFIED SEQUENCE"/>
    <property type="match status" value="1"/>
</dbReference>